<dbReference type="SUPFAM" id="SSF47413">
    <property type="entry name" value="lambda repressor-like DNA-binding domains"/>
    <property type="match status" value="1"/>
</dbReference>
<evidence type="ECO:0000259" key="2">
    <source>
        <dbReference type="PROSITE" id="PS50943"/>
    </source>
</evidence>
<evidence type="ECO:0000313" key="3">
    <source>
        <dbReference type="EMBL" id="SSZ46932.1"/>
    </source>
</evidence>
<dbReference type="SMART" id="SM00530">
    <property type="entry name" value="HTH_XRE"/>
    <property type="match status" value="1"/>
</dbReference>
<feature type="domain" description="HTH cro/C1-type" evidence="2">
    <location>
        <begin position="10"/>
        <end position="64"/>
    </location>
</feature>
<dbReference type="EMBL" id="UFTJ01000001">
    <property type="protein sequence ID" value="SSZ46932.1"/>
    <property type="molecule type" value="Genomic_DNA"/>
</dbReference>
<accession>A0A376BZ55</accession>
<dbReference type="RefSeq" id="WP_002661778.1">
    <property type="nucleotide sequence ID" value="NZ_JAXFPJ010000097.1"/>
</dbReference>
<protein>
    <submittedName>
        <fullName evidence="3">Helix-turn-helix domain</fullName>
    </submittedName>
</protein>
<dbReference type="InterPro" id="IPR010982">
    <property type="entry name" value="Lambda_DNA-bd_dom_sf"/>
</dbReference>
<reference evidence="3 4" key="1">
    <citation type="submission" date="2018-06" db="EMBL/GenBank/DDBJ databases">
        <authorList>
            <consortium name="Pathogen Informatics"/>
            <person name="Doyle S."/>
        </authorList>
    </citation>
    <scope>NUCLEOTIDE SEQUENCE [LARGE SCALE GENOMIC DNA]</scope>
    <source>
        <strain evidence="3 4">NCTC11661</strain>
    </source>
</reference>
<sequence>MEIEKIIDKITQYRSRKGYTYENMADELELTPAAYRKIETGETKLTVERLFRISAILETPIEEFLSVDKNAFVQNNYNNESIFQQKIENFYQENKEITDQLIRVKDELIEQLKSEIQYLRDRNK</sequence>
<organism evidence="3 4">
    <name type="scientific">Bergeyella zoohelcum</name>
    <dbReference type="NCBI Taxonomy" id="1015"/>
    <lineage>
        <taxon>Bacteria</taxon>
        <taxon>Pseudomonadati</taxon>
        <taxon>Bacteroidota</taxon>
        <taxon>Flavobacteriia</taxon>
        <taxon>Flavobacteriales</taxon>
        <taxon>Weeksellaceae</taxon>
        <taxon>Bergeyella</taxon>
    </lineage>
</organism>
<dbReference type="GO" id="GO:0003677">
    <property type="term" value="F:DNA binding"/>
    <property type="evidence" value="ECO:0007669"/>
    <property type="project" value="InterPro"/>
</dbReference>
<feature type="coiled-coil region" evidence="1">
    <location>
        <begin position="87"/>
        <end position="122"/>
    </location>
</feature>
<dbReference type="PROSITE" id="PS50943">
    <property type="entry name" value="HTH_CROC1"/>
    <property type="match status" value="1"/>
</dbReference>
<gene>
    <name evidence="3" type="ORF">NCTC11661_00594</name>
</gene>
<dbReference type="InterPro" id="IPR001387">
    <property type="entry name" value="Cro/C1-type_HTH"/>
</dbReference>
<proteinExistence type="predicted"/>
<dbReference type="Proteomes" id="UP000255515">
    <property type="component" value="Unassembled WGS sequence"/>
</dbReference>
<evidence type="ECO:0000256" key="1">
    <source>
        <dbReference type="SAM" id="Coils"/>
    </source>
</evidence>
<dbReference type="Pfam" id="PF01381">
    <property type="entry name" value="HTH_3"/>
    <property type="match status" value="1"/>
</dbReference>
<dbReference type="Gene3D" id="1.10.260.40">
    <property type="entry name" value="lambda repressor-like DNA-binding domains"/>
    <property type="match status" value="1"/>
</dbReference>
<name>A0A376BZ55_9FLAO</name>
<dbReference type="AlphaFoldDB" id="A0A376BZ55"/>
<evidence type="ECO:0000313" key="4">
    <source>
        <dbReference type="Proteomes" id="UP000255515"/>
    </source>
</evidence>
<keyword evidence="1" id="KW-0175">Coiled coil</keyword>